<dbReference type="InterPro" id="IPR036388">
    <property type="entry name" value="WH-like_DNA-bd_sf"/>
</dbReference>
<evidence type="ECO:0000313" key="7">
    <source>
        <dbReference type="Proteomes" id="UP000018851"/>
    </source>
</evidence>
<dbReference type="GO" id="GO:0003677">
    <property type="term" value="F:DNA binding"/>
    <property type="evidence" value="ECO:0007669"/>
    <property type="project" value="UniProtKB-KW"/>
</dbReference>
<comment type="similarity">
    <text evidence="1">Belongs to the LysR transcriptional regulatory family.</text>
</comment>
<dbReference type="SUPFAM" id="SSF46785">
    <property type="entry name" value="Winged helix' DNA-binding domain"/>
    <property type="match status" value="1"/>
</dbReference>
<dbReference type="EMBL" id="CP006644">
    <property type="protein sequence ID" value="AHE57267.1"/>
    <property type="molecule type" value="Genomic_DNA"/>
</dbReference>
<dbReference type="InterPro" id="IPR058163">
    <property type="entry name" value="LysR-type_TF_proteobact-type"/>
</dbReference>
<dbReference type="PANTHER" id="PTHR30537">
    <property type="entry name" value="HTH-TYPE TRANSCRIPTIONAL REGULATOR"/>
    <property type="match status" value="1"/>
</dbReference>
<evidence type="ECO:0000256" key="2">
    <source>
        <dbReference type="ARBA" id="ARBA00023015"/>
    </source>
</evidence>
<evidence type="ECO:0000256" key="3">
    <source>
        <dbReference type="ARBA" id="ARBA00023125"/>
    </source>
</evidence>
<keyword evidence="4" id="KW-0804">Transcription</keyword>
<keyword evidence="3" id="KW-0238">DNA-binding</keyword>
<organism evidence="6 7">
    <name type="scientific">Sphingomonas sanxanigenens DSM 19645 = NX02</name>
    <dbReference type="NCBI Taxonomy" id="1123269"/>
    <lineage>
        <taxon>Bacteria</taxon>
        <taxon>Pseudomonadati</taxon>
        <taxon>Pseudomonadota</taxon>
        <taxon>Alphaproteobacteria</taxon>
        <taxon>Sphingomonadales</taxon>
        <taxon>Sphingomonadaceae</taxon>
        <taxon>Sphingomonas</taxon>
    </lineage>
</organism>
<keyword evidence="2" id="KW-0805">Transcription regulation</keyword>
<dbReference type="CDD" id="cd08422">
    <property type="entry name" value="PBP2_CrgA_like"/>
    <property type="match status" value="1"/>
</dbReference>
<dbReference type="RefSeq" id="WP_025295358.1">
    <property type="nucleotide sequence ID" value="NZ_CP006644.1"/>
</dbReference>
<dbReference type="PATRIC" id="fig|1123269.5.peg.5582"/>
<dbReference type="eggNOG" id="COG0583">
    <property type="taxonomic scope" value="Bacteria"/>
</dbReference>
<dbReference type="PRINTS" id="PR00039">
    <property type="entry name" value="HTHLYSR"/>
</dbReference>
<evidence type="ECO:0000256" key="4">
    <source>
        <dbReference type="ARBA" id="ARBA00023163"/>
    </source>
</evidence>
<dbReference type="STRING" id="1123269.NX02_28425"/>
<gene>
    <name evidence="6" type="ORF">NX02_28425</name>
</gene>
<evidence type="ECO:0000313" key="6">
    <source>
        <dbReference type="EMBL" id="AHE57267.1"/>
    </source>
</evidence>
<dbReference type="GO" id="GO:0003700">
    <property type="term" value="F:DNA-binding transcription factor activity"/>
    <property type="evidence" value="ECO:0007669"/>
    <property type="project" value="InterPro"/>
</dbReference>
<dbReference type="PANTHER" id="PTHR30537:SF5">
    <property type="entry name" value="HTH-TYPE TRANSCRIPTIONAL ACTIVATOR TTDR-RELATED"/>
    <property type="match status" value="1"/>
</dbReference>
<name>W0AL06_9SPHN</name>
<sequence length="298" mass="31946">MGAETVQGLATFIRVVEAGSFTAGARRLGTTPSAISKSIARLEKRLGVRLFQRTTRALALTEEGQAYHERMAPLIRAVEEAEEELRGDHEVRGRLRVTMPADLGRALMPAIAANFAPAHPALVLELSLADRHVDLVREGYDLAIRAGAVADSGLWARPLGSLPLRLVASPAYLAAQGVPADPDALRRHRHVRYLLNGRPYPIRFADGTRIDPEGGFDTDSGEALRLAAVGGLGIAHMLATAVAEDVAAGRLVVVLPDHVLPTVPVQALHAFARAMPLRARRFVEFVAGEVGAWTRPAA</sequence>
<protein>
    <recommendedName>
        <fullName evidence="5">HTH lysR-type domain-containing protein</fullName>
    </recommendedName>
</protein>
<dbReference type="AlphaFoldDB" id="W0AL06"/>
<evidence type="ECO:0000256" key="1">
    <source>
        <dbReference type="ARBA" id="ARBA00009437"/>
    </source>
</evidence>
<dbReference type="OrthoDB" id="7557786at2"/>
<dbReference type="InterPro" id="IPR000847">
    <property type="entry name" value="LysR_HTH_N"/>
</dbReference>
<dbReference type="InterPro" id="IPR036390">
    <property type="entry name" value="WH_DNA-bd_sf"/>
</dbReference>
<dbReference type="KEGG" id="ssan:NX02_28425"/>
<dbReference type="PROSITE" id="PS50931">
    <property type="entry name" value="HTH_LYSR"/>
    <property type="match status" value="1"/>
</dbReference>
<dbReference type="Gene3D" id="3.40.190.290">
    <property type="match status" value="1"/>
</dbReference>
<reference evidence="6 7" key="1">
    <citation type="submission" date="2013-07" db="EMBL/GenBank/DDBJ databases">
        <title>Completed genome of Sphingomonas sanxanigenens NX02.</title>
        <authorList>
            <person name="Ma T."/>
            <person name="Huang H."/>
            <person name="Wu M."/>
            <person name="Li X."/>
            <person name="Li G."/>
        </authorList>
    </citation>
    <scope>NUCLEOTIDE SEQUENCE [LARGE SCALE GENOMIC DNA]</scope>
    <source>
        <strain evidence="6 7">NX02</strain>
    </source>
</reference>
<dbReference type="SUPFAM" id="SSF53850">
    <property type="entry name" value="Periplasmic binding protein-like II"/>
    <property type="match status" value="1"/>
</dbReference>
<keyword evidence="7" id="KW-1185">Reference proteome</keyword>
<accession>W0AL06</accession>
<evidence type="ECO:0000259" key="5">
    <source>
        <dbReference type="PROSITE" id="PS50931"/>
    </source>
</evidence>
<dbReference type="Gene3D" id="1.10.10.10">
    <property type="entry name" value="Winged helix-like DNA-binding domain superfamily/Winged helix DNA-binding domain"/>
    <property type="match status" value="1"/>
</dbReference>
<dbReference type="Pfam" id="PF00126">
    <property type="entry name" value="HTH_1"/>
    <property type="match status" value="1"/>
</dbReference>
<feature type="domain" description="HTH lysR-type" evidence="5">
    <location>
        <begin position="4"/>
        <end position="61"/>
    </location>
</feature>
<dbReference type="HOGENOM" id="CLU_039613_16_2_5"/>
<dbReference type="FunFam" id="1.10.10.10:FF:000001">
    <property type="entry name" value="LysR family transcriptional regulator"/>
    <property type="match status" value="1"/>
</dbReference>
<dbReference type="Pfam" id="PF03466">
    <property type="entry name" value="LysR_substrate"/>
    <property type="match status" value="1"/>
</dbReference>
<proteinExistence type="inferred from homology"/>
<dbReference type="Proteomes" id="UP000018851">
    <property type="component" value="Chromosome"/>
</dbReference>
<dbReference type="InterPro" id="IPR005119">
    <property type="entry name" value="LysR_subst-bd"/>
</dbReference>